<protein>
    <submittedName>
        <fullName evidence="2">Uncharacterized protein</fullName>
    </submittedName>
</protein>
<proteinExistence type="predicted"/>
<evidence type="ECO:0000313" key="2">
    <source>
        <dbReference type="EMBL" id="MFD1709773.1"/>
    </source>
</evidence>
<name>A0ABW4KQK5_9BURK</name>
<feature type="compositionally biased region" description="Low complexity" evidence="1">
    <location>
        <begin position="7"/>
        <end position="22"/>
    </location>
</feature>
<feature type="region of interest" description="Disordered" evidence="1">
    <location>
        <begin position="1"/>
        <end position="35"/>
    </location>
</feature>
<reference evidence="3" key="1">
    <citation type="journal article" date="2019" name="Int. J. Syst. Evol. Microbiol.">
        <title>The Global Catalogue of Microorganisms (GCM) 10K type strain sequencing project: providing services to taxonomists for standard genome sequencing and annotation.</title>
        <authorList>
            <consortium name="The Broad Institute Genomics Platform"/>
            <consortium name="The Broad Institute Genome Sequencing Center for Infectious Disease"/>
            <person name="Wu L."/>
            <person name="Ma J."/>
        </authorList>
    </citation>
    <scope>NUCLEOTIDE SEQUENCE [LARGE SCALE GENOMIC DNA]</scope>
    <source>
        <strain evidence="3">LMG 29247</strain>
    </source>
</reference>
<dbReference type="RefSeq" id="WP_147914655.1">
    <property type="nucleotide sequence ID" value="NZ_JBHUEJ010000010.1"/>
</dbReference>
<feature type="compositionally biased region" description="Low complexity" evidence="1">
    <location>
        <begin position="368"/>
        <end position="382"/>
    </location>
</feature>
<dbReference type="EMBL" id="JBHUEJ010000010">
    <property type="protein sequence ID" value="MFD1709773.1"/>
    <property type="molecule type" value="Genomic_DNA"/>
</dbReference>
<feature type="region of interest" description="Disordered" evidence="1">
    <location>
        <begin position="267"/>
        <end position="287"/>
    </location>
</feature>
<evidence type="ECO:0000256" key="1">
    <source>
        <dbReference type="SAM" id="MobiDB-lite"/>
    </source>
</evidence>
<dbReference type="Proteomes" id="UP001597304">
    <property type="component" value="Unassembled WGS sequence"/>
</dbReference>
<evidence type="ECO:0000313" key="3">
    <source>
        <dbReference type="Proteomes" id="UP001597304"/>
    </source>
</evidence>
<comment type="caution">
    <text evidence="2">The sequence shown here is derived from an EMBL/GenBank/DDBJ whole genome shotgun (WGS) entry which is preliminary data.</text>
</comment>
<keyword evidence="3" id="KW-1185">Reference proteome</keyword>
<gene>
    <name evidence="2" type="ORF">ACFSF0_04090</name>
</gene>
<sequence>MVDEPVASAAQGDASSGSTGAEAGEGKVKTFGVEAGSQRRPVMKQLSLDARADPSKAAYVSNFRNSAFHYGVIRGTSPSGNEVLLELQTPNRRPILVPLVMPKGLASRHANGDLIKVLCTVVGGVDKSTGESYTTFMVRSIERPNIFEAHPRNVMDLIAREEENDKRRVFEDSDLINSGANNHVQLAGICVGSRYVQPNERTPGHAEIHLRQEGNEDSFITVRYFGNQAERAIEMSRIGAMLYCEGRHLVKTNPMGVVPPAAVKPEQEGDAAVEAATPAEQTKSESTDVGLTMYVPDAKGNPVQRFHSYIRLTRLPEMADSKSILFLDPAKPHLTPQWVKDYAKQLAALRAAKNSRSAAKRAAKVEPEAAPDAPAEAFSADV</sequence>
<accession>A0ABW4KQK5</accession>
<feature type="region of interest" description="Disordered" evidence="1">
    <location>
        <begin position="355"/>
        <end position="382"/>
    </location>
</feature>
<organism evidence="2 3">
    <name type="scientific">Ottowia flava</name>
    <dbReference type="NCBI Taxonomy" id="2675430"/>
    <lineage>
        <taxon>Bacteria</taxon>
        <taxon>Pseudomonadati</taxon>
        <taxon>Pseudomonadota</taxon>
        <taxon>Betaproteobacteria</taxon>
        <taxon>Burkholderiales</taxon>
        <taxon>Comamonadaceae</taxon>
        <taxon>Ottowia</taxon>
    </lineage>
</organism>